<dbReference type="PANTHER" id="PTHR12607">
    <property type="entry name" value="ADENOMATOUS POLYPOSIS COLI PROTEIN FAMILY"/>
    <property type="match status" value="1"/>
</dbReference>
<sequence length="162" mass="17560">MSTPGVVSPASPLSSGGFGGKVEMVYSLLGMLGSQDPVEKSKTLLTMTQSPEACVTMRQSGCLPLLVQLIHGDQTHEAGTMPLEARQKAAQALRNVVNADPDEKRNRRENRVLRLLEHIRDFSDYLRVAMAVVGGGRGPLPSGERKNSLFGYPLAYCSFELT</sequence>
<dbReference type="EMBL" id="LR905413">
    <property type="protein sequence ID" value="CAD7253468.1"/>
    <property type="molecule type" value="Genomic_DNA"/>
</dbReference>
<dbReference type="GO" id="GO:0016055">
    <property type="term" value="P:Wnt signaling pathway"/>
    <property type="evidence" value="ECO:0007669"/>
    <property type="project" value="UniProtKB-KW"/>
</dbReference>
<dbReference type="EMBL" id="CAJPEV010005896">
    <property type="protein sequence ID" value="CAG0903641.1"/>
    <property type="molecule type" value="Genomic_DNA"/>
</dbReference>
<dbReference type="InterPro" id="IPR000225">
    <property type="entry name" value="Armadillo"/>
</dbReference>
<dbReference type="AlphaFoldDB" id="A0A7R9AFV1"/>
<dbReference type="GO" id="GO:0016342">
    <property type="term" value="C:catenin complex"/>
    <property type="evidence" value="ECO:0007669"/>
    <property type="project" value="TreeGrafter"/>
</dbReference>
<protein>
    <submittedName>
        <fullName evidence="3">Uncharacterized protein</fullName>
    </submittedName>
</protein>
<dbReference type="GO" id="GO:0008017">
    <property type="term" value="F:microtubule binding"/>
    <property type="evidence" value="ECO:0007669"/>
    <property type="project" value="TreeGrafter"/>
</dbReference>
<dbReference type="InterPro" id="IPR016024">
    <property type="entry name" value="ARM-type_fold"/>
</dbReference>
<dbReference type="GO" id="GO:0008013">
    <property type="term" value="F:beta-catenin binding"/>
    <property type="evidence" value="ECO:0007669"/>
    <property type="project" value="InterPro"/>
</dbReference>
<keyword evidence="4" id="KW-1185">Reference proteome</keyword>
<name>A0A7R9AFV1_9CRUS</name>
<organism evidence="3">
    <name type="scientific">Darwinula stevensoni</name>
    <dbReference type="NCBI Taxonomy" id="69355"/>
    <lineage>
        <taxon>Eukaryota</taxon>
        <taxon>Metazoa</taxon>
        <taxon>Ecdysozoa</taxon>
        <taxon>Arthropoda</taxon>
        <taxon>Crustacea</taxon>
        <taxon>Oligostraca</taxon>
        <taxon>Ostracoda</taxon>
        <taxon>Podocopa</taxon>
        <taxon>Podocopida</taxon>
        <taxon>Darwinulocopina</taxon>
        <taxon>Darwinuloidea</taxon>
        <taxon>Darwinulidae</taxon>
        <taxon>Darwinula</taxon>
    </lineage>
</organism>
<dbReference type="Gene3D" id="1.25.10.10">
    <property type="entry name" value="Leucine-rich Repeat Variant"/>
    <property type="match status" value="1"/>
</dbReference>
<dbReference type="GO" id="GO:0016477">
    <property type="term" value="P:cell migration"/>
    <property type="evidence" value="ECO:0007669"/>
    <property type="project" value="TreeGrafter"/>
</dbReference>
<dbReference type="GO" id="GO:0090090">
    <property type="term" value="P:negative regulation of canonical Wnt signaling pathway"/>
    <property type="evidence" value="ECO:0007669"/>
    <property type="project" value="TreeGrafter"/>
</dbReference>
<dbReference type="SUPFAM" id="SSF48371">
    <property type="entry name" value="ARM repeat"/>
    <property type="match status" value="1"/>
</dbReference>
<dbReference type="GO" id="GO:0005881">
    <property type="term" value="C:cytoplasmic microtubule"/>
    <property type="evidence" value="ECO:0007669"/>
    <property type="project" value="TreeGrafter"/>
</dbReference>
<dbReference type="InterPro" id="IPR026818">
    <property type="entry name" value="Apc_fam"/>
</dbReference>
<evidence type="ECO:0000256" key="1">
    <source>
        <dbReference type="ARBA" id="ARBA00009051"/>
    </source>
</evidence>
<reference evidence="3" key="1">
    <citation type="submission" date="2020-11" db="EMBL/GenBank/DDBJ databases">
        <authorList>
            <person name="Tran Van P."/>
        </authorList>
    </citation>
    <scope>NUCLEOTIDE SEQUENCE</scope>
</reference>
<dbReference type="InterPro" id="IPR041257">
    <property type="entry name" value="APC_rep"/>
</dbReference>
<dbReference type="SMART" id="SM00185">
    <property type="entry name" value="ARM"/>
    <property type="match status" value="1"/>
</dbReference>
<dbReference type="GO" id="GO:0007399">
    <property type="term" value="P:nervous system development"/>
    <property type="evidence" value="ECO:0007669"/>
    <property type="project" value="TreeGrafter"/>
</dbReference>
<keyword evidence="2" id="KW-0879">Wnt signaling pathway</keyword>
<dbReference type="OrthoDB" id="5918429at2759"/>
<dbReference type="GO" id="GO:0007026">
    <property type="term" value="P:negative regulation of microtubule depolymerization"/>
    <property type="evidence" value="ECO:0007669"/>
    <property type="project" value="TreeGrafter"/>
</dbReference>
<dbReference type="GO" id="GO:0001708">
    <property type="term" value="P:cell fate specification"/>
    <property type="evidence" value="ECO:0007669"/>
    <property type="project" value="TreeGrafter"/>
</dbReference>
<dbReference type="InterPro" id="IPR011989">
    <property type="entry name" value="ARM-like"/>
</dbReference>
<dbReference type="GO" id="GO:0045295">
    <property type="term" value="F:gamma-catenin binding"/>
    <property type="evidence" value="ECO:0007669"/>
    <property type="project" value="TreeGrafter"/>
</dbReference>
<dbReference type="Proteomes" id="UP000677054">
    <property type="component" value="Unassembled WGS sequence"/>
</dbReference>
<gene>
    <name evidence="3" type="ORF">DSTB1V02_LOCUS13218</name>
</gene>
<dbReference type="GO" id="GO:0007389">
    <property type="term" value="P:pattern specification process"/>
    <property type="evidence" value="ECO:0007669"/>
    <property type="project" value="TreeGrafter"/>
</dbReference>
<proteinExistence type="inferred from homology"/>
<evidence type="ECO:0000256" key="2">
    <source>
        <dbReference type="ARBA" id="ARBA00022687"/>
    </source>
</evidence>
<accession>A0A7R9AFV1</accession>
<evidence type="ECO:0000313" key="4">
    <source>
        <dbReference type="Proteomes" id="UP000677054"/>
    </source>
</evidence>
<dbReference type="PANTHER" id="PTHR12607:SF12">
    <property type="entry name" value="APC-LIKE, ISOFORM A-RELATED"/>
    <property type="match status" value="1"/>
</dbReference>
<comment type="similarity">
    <text evidence="1">Belongs to the adenomatous polyposis coli (APC) family.</text>
</comment>
<dbReference type="Pfam" id="PF18797">
    <property type="entry name" value="APC_rep"/>
    <property type="match status" value="1"/>
</dbReference>
<evidence type="ECO:0000313" key="3">
    <source>
        <dbReference type="EMBL" id="CAD7253468.1"/>
    </source>
</evidence>
<dbReference type="GO" id="GO:0030877">
    <property type="term" value="C:beta-catenin destruction complex"/>
    <property type="evidence" value="ECO:0007669"/>
    <property type="project" value="TreeGrafter"/>
</dbReference>